<protein>
    <submittedName>
        <fullName evidence="2">Uncharacterized protein</fullName>
    </submittedName>
</protein>
<name>A0A1A8Z5Q0_PLAOA</name>
<reference evidence="3" key="1">
    <citation type="submission" date="2016-05" db="EMBL/GenBank/DDBJ databases">
        <authorList>
            <person name="Naeem Raeece"/>
        </authorList>
    </citation>
    <scope>NUCLEOTIDE SEQUENCE [LARGE SCALE GENOMIC DNA]</scope>
</reference>
<dbReference type="Proteomes" id="UP000078555">
    <property type="component" value="Unassembled WGS sequence"/>
</dbReference>
<dbReference type="AlphaFoldDB" id="A0A1A8Z5Q0"/>
<gene>
    <name evidence="2" type="ORF">POVWA1_039450</name>
</gene>
<sequence>MHIHWPLLKGNTFGKIKHEASASNRRKRGEGVLFTHDYDHPRLPIPTITITHGCQHPRLRSPTVANTHDYDHP</sequence>
<dbReference type="EMBL" id="FLRD01000110">
    <property type="protein sequence ID" value="SBT39176.1"/>
    <property type="molecule type" value="Genomic_DNA"/>
</dbReference>
<keyword evidence="3" id="KW-1185">Reference proteome</keyword>
<evidence type="ECO:0000256" key="1">
    <source>
        <dbReference type="SAM" id="MobiDB-lite"/>
    </source>
</evidence>
<organism evidence="2 3">
    <name type="scientific">Plasmodium ovale wallikeri</name>
    <dbReference type="NCBI Taxonomy" id="864142"/>
    <lineage>
        <taxon>Eukaryota</taxon>
        <taxon>Sar</taxon>
        <taxon>Alveolata</taxon>
        <taxon>Apicomplexa</taxon>
        <taxon>Aconoidasida</taxon>
        <taxon>Haemosporida</taxon>
        <taxon>Plasmodiidae</taxon>
        <taxon>Plasmodium</taxon>
        <taxon>Plasmodium (Plasmodium)</taxon>
    </lineage>
</organism>
<evidence type="ECO:0000313" key="3">
    <source>
        <dbReference type="Proteomes" id="UP000078555"/>
    </source>
</evidence>
<accession>A0A1A8Z5Q0</accession>
<proteinExistence type="predicted"/>
<evidence type="ECO:0000313" key="2">
    <source>
        <dbReference type="EMBL" id="SBT39176.1"/>
    </source>
</evidence>
<feature type="region of interest" description="Disordered" evidence="1">
    <location>
        <begin position="53"/>
        <end position="73"/>
    </location>
</feature>